<keyword evidence="1" id="KW-0646">Protease inhibitor</keyword>
<feature type="domain" description="TIL" evidence="2">
    <location>
        <begin position="37"/>
        <end position="92"/>
    </location>
</feature>
<proteinExistence type="evidence at transcript level"/>
<evidence type="ECO:0000313" key="3">
    <source>
        <dbReference type="EMBL" id="AAZ38762.1"/>
    </source>
</evidence>
<dbReference type="CDD" id="cd19941">
    <property type="entry name" value="TIL"/>
    <property type="match status" value="1"/>
</dbReference>
<sequence length="109" mass="12658">MKSKTLCCLSMNPFFIFITAFALIFTYVDATRRRHKCKPNEIWMECGGCELKCGQSVFTPCTLICRPAGCYCPSYYGFRRTFNGKCIHVSQCWRYSIKYAPYFNVPNGR</sequence>
<name>Q2VMT7_DIRIM</name>
<dbReference type="GO" id="GO:0004867">
    <property type="term" value="F:serine-type endopeptidase inhibitor activity"/>
    <property type="evidence" value="ECO:0007669"/>
    <property type="project" value="UniProtKB-KW"/>
</dbReference>
<evidence type="ECO:0000256" key="1">
    <source>
        <dbReference type="ARBA" id="ARBA00022900"/>
    </source>
</evidence>
<dbReference type="InterPro" id="IPR002919">
    <property type="entry name" value="TIL_dom"/>
</dbReference>
<protein>
    <submittedName>
        <fullName evidence="3">Serine protease inhibitor 1</fullName>
    </submittedName>
</protein>
<reference evidence="3" key="1">
    <citation type="journal article" date="2005" name="J. Biol. Chem.">
        <title>Characterization of a novel filarial serine protease inhibitor, Ov-SPI-1, from Onchocerca volvulus, with potential multifunctional roles during development of the parasite.</title>
        <authorList>
            <person name="Ford L."/>
            <person name="Guiliano D.B."/>
            <person name="Oksov Y."/>
            <person name="Debnath A.K."/>
            <person name="Liu J."/>
            <person name="Williams S.A."/>
            <person name="Blaxter M.L."/>
            <person name="Lustigman S."/>
        </authorList>
    </citation>
    <scope>NUCLEOTIDE SEQUENCE</scope>
</reference>
<dbReference type="InterPro" id="IPR036084">
    <property type="entry name" value="Ser_inhib-like_sf"/>
</dbReference>
<dbReference type="Pfam" id="PF01826">
    <property type="entry name" value="TIL"/>
    <property type="match status" value="1"/>
</dbReference>
<dbReference type="SUPFAM" id="SSF57567">
    <property type="entry name" value="Serine protease inhibitors"/>
    <property type="match status" value="1"/>
</dbReference>
<evidence type="ECO:0000259" key="2">
    <source>
        <dbReference type="Pfam" id="PF01826"/>
    </source>
</evidence>
<keyword evidence="1" id="KW-0722">Serine protease inhibitor</keyword>
<organism evidence="3">
    <name type="scientific">Dirofilaria immitis</name>
    <name type="common">Canine heartworm</name>
    <dbReference type="NCBI Taxonomy" id="6287"/>
    <lineage>
        <taxon>Eukaryota</taxon>
        <taxon>Metazoa</taxon>
        <taxon>Ecdysozoa</taxon>
        <taxon>Nematoda</taxon>
        <taxon>Chromadorea</taxon>
        <taxon>Rhabditida</taxon>
        <taxon>Spirurina</taxon>
        <taxon>Spiruromorpha</taxon>
        <taxon>Filarioidea</taxon>
        <taxon>Onchocercidae</taxon>
        <taxon>Dirofilaria</taxon>
    </lineage>
</organism>
<dbReference type="AlphaFoldDB" id="Q2VMT7"/>
<dbReference type="EMBL" id="DQ013156">
    <property type="protein sequence ID" value="AAZ38762.1"/>
    <property type="molecule type" value="mRNA"/>
</dbReference>
<dbReference type="Gene3D" id="2.10.25.10">
    <property type="entry name" value="Laminin"/>
    <property type="match status" value="1"/>
</dbReference>
<accession>Q2VMT7</accession>